<dbReference type="Proteomes" id="UP000507470">
    <property type="component" value="Unassembled WGS sequence"/>
</dbReference>
<evidence type="ECO:0000259" key="2">
    <source>
        <dbReference type="PROSITE" id="PS50119"/>
    </source>
</evidence>
<evidence type="ECO:0000256" key="1">
    <source>
        <dbReference type="PROSITE-ProRule" id="PRU00024"/>
    </source>
</evidence>
<keyword evidence="1" id="KW-0479">Metal-binding</keyword>
<dbReference type="Gene3D" id="3.30.160.60">
    <property type="entry name" value="Classic Zinc Finger"/>
    <property type="match status" value="1"/>
</dbReference>
<keyword evidence="1" id="KW-0862">Zinc</keyword>
<keyword evidence="1" id="KW-0863">Zinc-finger</keyword>
<reference evidence="3 4" key="1">
    <citation type="submission" date="2020-06" db="EMBL/GenBank/DDBJ databases">
        <authorList>
            <person name="Li R."/>
            <person name="Bekaert M."/>
        </authorList>
    </citation>
    <scope>NUCLEOTIDE SEQUENCE [LARGE SCALE GENOMIC DNA]</scope>
    <source>
        <strain evidence="4">wild</strain>
    </source>
</reference>
<dbReference type="OrthoDB" id="128536at2759"/>
<dbReference type="Pfam" id="PF00643">
    <property type="entry name" value="zf-B_box"/>
    <property type="match status" value="1"/>
</dbReference>
<dbReference type="AlphaFoldDB" id="A0A6J8B8Y1"/>
<dbReference type="InterPro" id="IPR000315">
    <property type="entry name" value="Znf_B-box"/>
</dbReference>
<protein>
    <recommendedName>
        <fullName evidence="2">B box-type domain-containing protein</fullName>
    </recommendedName>
</protein>
<dbReference type="PROSITE" id="PS50119">
    <property type="entry name" value="ZF_BBOX"/>
    <property type="match status" value="1"/>
</dbReference>
<sequence>MCVECSSYHLKHNIFKTHKTEKIEIECTDIIPSETKMLKPDTCEIHNIEFSLFCESCNRAICKECITQNHKFYKCEPMTFQTQRRRDLLRSAISAFKSKIVGIDQEREILKFTENNHYKLCRQWKEEIRTHTKRSKETVCKIMDLLADVNLTKIDEMQKQDIKSFNNFQDELETRKLSLQCLLRTTEDIVKRSCGGELLMVMHFFTKR</sequence>
<feature type="domain" description="B box-type" evidence="2">
    <location>
        <begin position="38"/>
        <end position="78"/>
    </location>
</feature>
<accession>A0A6J8B8Y1</accession>
<dbReference type="EMBL" id="CACVKT020002885">
    <property type="protein sequence ID" value="CAC5380412.1"/>
    <property type="molecule type" value="Genomic_DNA"/>
</dbReference>
<proteinExistence type="predicted"/>
<evidence type="ECO:0000313" key="4">
    <source>
        <dbReference type="Proteomes" id="UP000507470"/>
    </source>
</evidence>
<gene>
    <name evidence="3" type="ORF">MCOR_16370</name>
</gene>
<organism evidence="3 4">
    <name type="scientific">Mytilus coruscus</name>
    <name type="common">Sea mussel</name>
    <dbReference type="NCBI Taxonomy" id="42192"/>
    <lineage>
        <taxon>Eukaryota</taxon>
        <taxon>Metazoa</taxon>
        <taxon>Spiralia</taxon>
        <taxon>Lophotrochozoa</taxon>
        <taxon>Mollusca</taxon>
        <taxon>Bivalvia</taxon>
        <taxon>Autobranchia</taxon>
        <taxon>Pteriomorphia</taxon>
        <taxon>Mytilida</taxon>
        <taxon>Mytiloidea</taxon>
        <taxon>Mytilidae</taxon>
        <taxon>Mytilinae</taxon>
        <taxon>Mytilus</taxon>
    </lineage>
</organism>
<dbReference type="SUPFAM" id="SSF57845">
    <property type="entry name" value="B-box zinc-binding domain"/>
    <property type="match status" value="1"/>
</dbReference>
<dbReference type="GO" id="GO:0008270">
    <property type="term" value="F:zinc ion binding"/>
    <property type="evidence" value="ECO:0007669"/>
    <property type="project" value="UniProtKB-KW"/>
</dbReference>
<evidence type="ECO:0000313" key="3">
    <source>
        <dbReference type="EMBL" id="CAC5380412.1"/>
    </source>
</evidence>
<name>A0A6J8B8Y1_MYTCO</name>
<keyword evidence="4" id="KW-1185">Reference proteome</keyword>